<evidence type="ECO:0000256" key="1">
    <source>
        <dbReference type="ARBA" id="ARBA00022741"/>
    </source>
</evidence>
<dbReference type="Proteomes" id="UP000663828">
    <property type="component" value="Unassembled WGS sequence"/>
</dbReference>
<name>A0A815IK42_ADIRI</name>
<dbReference type="InterPro" id="IPR017441">
    <property type="entry name" value="Protein_kinase_ATP_BS"/>
</dbReference>
<dbReference type="Proteomes" id="UP000663852">
    <property type="component" value="Unassembled WGS sequence"/>
</dbReference>
<gene>
    <name evidence="7" type="ORF">EDS130_LOCUS34157</name>
    <name evidence="6" type="ORF">XAT740_LOCUS8159</name>
</gene>
<dbReference type="GO" id="GO:0004713">
    <property type="term" value="F:protein tyrosine kinase activity"/>
    <property type="evidence" value="ECO:0007669"/>
    <property type="project" value="InterPro"/>
</dbReference>
<dbReference type="PROSITE" id="PS00109">
    <property type="entry name" value="PROTEIN_KINASE_TYR"/>
    <property type="match status" value="1"/>
</dbReference>
<dbReference type="Gene3D" id="1.10.510.10">
    <property type="entry name" value="Transferase(Phosphotransferase) domain 1"/>
    <property type="match status" value="1"/>
</dbReference>
<evidence type="ECO:0000256" key="4">
    <source>
        <dbReference type="SAM" id="MobiDB-lite"/>
    </source>
</evidence>
<dbReference type="PANTHER" id="PTHR24418">
    <property type="entry name" value="TYROSINE-PROTEIN KINASE"/>
    <property type="match status" value="1"/>
</dbReference>
<evidence type="ECO:0000313" key="7">
    <source>
        <dbReference type="EMBL" id="CAF1367030.1"/>
    </source>
</evidence>
<comment type="caution">
    <text evidence="7">The sequence shown here is derived from an EMBL/GenBank/DDBJ whole genome shotgun (WGS) entry which is preliminary data.</text>
</comment>
<dbReference type="InterPro" id="IPR008266">
    <property type="entry name" value="Tyr_kinase_AS"/>
</dbReference>
<evidence type="ECO:0000256" key="2">
    <source>
        <dbReference type="ARBA" id="ARBA00022840"/>
    </source>
</evidence>
<keyword evidence="8" id="KW-1185">Reference proteome</keyword>
<evidence type="ECO:0000313" key="8">
    <source>
        <dbReference type="Proteomes" id="UP000663828"/>
    </source>
</evidence>
<dbReference type="SUPFAM" id="SSF56112">
    <property type="entry name" value="Protein kinase-like (PK-like)"/>
    <property type="match status" value="1"/>
</dbReference>
<dbReference type="SMART" id="SM00219">
    <property type="entry name" value="TyrKc"/>
    <property type="match status" value="1"/>
</dbReference>
<accession>A0A815IK42</accession>
<dbReference type="InterPro" id="IPR001245">
    <property type="entry name" value="Ser-Thr/Tyr_kinase_cat_dom"/>
</dbReference>
<keyword evidence="1 3" id="KW-0547">Nucleotide-binding</keyword>
<dbReference type="PRINTS" id="PR00109">
    <property type="entry name" value="TYRKINASE"/>
</dbReference>
<organism evidence="7 9">
    <name type="scientific">Adineta ricciae</name>
    <name type="common">Rotifer</name>
    <dbReference type="NCBI Taxonomy" id="249248"/>
    <lineage>
        <taxon>Eukaryota</taxon>
        <taxon>Metazoa</taxon>
        <taxon>Spiralia</taxon>
        <taxon>Gnathifera</taxon>
        <taxon>Rotifera</taxon>
        <taxon>Eurotatoria</taxon>
        <taxon>Bdelloidea</taxon>
        <taxon>Adinetida</taxon>
        <taxon>Adinetidae</taxon>
        <taxon>Adineta</taxon>
    </lineage>
</organism>
<feature type="binding site" evidence="3">
    <location>
        <position position="152"/>
    </location>
    <ligand>
        <name>ATP</name>
        <dbReference type="ChEBI" id="CHEBI:30616"/>
    </ligand>
</feature>
<reference evidence="7" key="1">
    <citation type="submission" date="2021-02" db="EMBL/GenBank/DDBJ databases">
        <authorList>
            <person name="Nowell W R."/>
        </authorList>
    </citation>
    <scope>NUCLEOTIDE SEQUENCE</scope>
</reference>
<protein>
    <recommendedName>
        <fullName evidence="5">Protein kinase domain-containing protein</fullName>
    </recommendedName>
</protein>
<dbReference type="PROSITE" id="PS00107">
    <property type="entry name" value="PROTEIN_KINASE_ATP"/>
    <property type="match status" value="1"/>
</dbReference>
<dbReference type="InterPro" id="IPR011009">
    <property type="entry name" value="Kinase-like_dom_sf"/>
</dbReference>
<dbReference type="OrthoDB" id="3256376at2759"/>
<dbReference type="EMBL" id="CAJNOJ010000282">
    <property type="protein sequence ID" value="CAF1367030.1"/>
    <property type="molecule type" value="Genomic_DNA"/>
</dbReference>
<evidence type="ECO:0000256" key="3">
    <source>
        <dbReference type="PROSITE-ProRule" id="PRU10141"/>
    </source>
</evidence>
<keyword evidence="2 3" id="KW-0067">ATP-binding</keyword>
<dbReference type="Pfam" id="PF07714">
    <property type="entry name" value="PK_Tyr_Ser-Thr"/>
    <property type="match status" value="1"/>
</dbReference>
<dbReference type="InterPro" id="IPR020635">
    <property type="entry name" value="Tyr_kinase_cat_dom"/>
</dbReference>
<dbReference type="EMBL" id="CAJNOR010000401">
    <property type="protein sequence ID" value="CAF0903657.1"/>
    <property type="molecule type" value="Genomic_DNA"/>
</dbReference>
<dbReference type="GO" id="GO:0005524">
    <property type="term" value="F:ATP binding"/>
    <property type="evidence" value="ECO:0007669"/>
    <property type="project" value="UniProtKB-UniRule"/>
</dbReference>
<evidence type="ECO:0000313" key="6">
    <source>
        <dbReference type="EMBL" id="CAF0903657.1"/>
    </source>
</evidence>
<feature type="region of interest" description="Disordered" evidence="4">
    <location>
        <begin position="1"/>
        <end position="26"/>
    </location>
</feature>
<dbReference type="CDD" id="cd00192">
    <property type="entry name" value="PTKc"/>
    <property type="match status" value="1"/>
</dbReference>
<proteinExistence type="predicted"/>
<dbReference type="PROSITE" id="PS50011">
    <property type="entry name" value="PROTEIN_KINASE_DOM"/>
    <property type="match status" value="1"/>
</dbReference>
<dbReference type="InterPro" id="IPR000719">
    <property type="entry name" value="Prot_kinase_dom"/>
</dbReference>
<sequence>MGTKTSKRINDEDSINTRRNSSSLSSRTVRRSYPQWICHPPLISCDINRSTNEEINHFLKHQQRTKNFPNSPTKHQNSPSKTLLTIEQLVESPSNKENPLSTIDFNQLNSLENFRITFIDQSDLQNAHEIGKGNFGTVYHALYKNKRAVALKTLHSSQENYSNENLLKLLFEAHIMTKLEHENLLNILGVTFYGENQQLSLVTDYMKNGCLLTYLRKHRNRFHQSPRKEINQKLNHFSQQIFQAMLYLEQRKIIHRDLAARNCLIDHHDDLKVADFGLTKLTDCGLYKGNPKTIFAIRWSSPEVILNMKYSSRSDVWSFGITLWEIYSLGERPYGHLDNRTVKNLLKTSSSNFSQYFPQSQQFGSNEVYTHLILPCLTYNVALRPSFKDLNERICRILNENK</sequence>
<feature type="domain" description="Protein kinase" evidence="5">
    <location>
        <begin position="124"/>
        <end position="394"/>
    </location>
</feature>
<evidence type="ECO:0000259" key="5">
    <source>
        <dbReference type="PROSITE" id="PS50011"/>
    </source>
</evidence>
<dbReference type="AlphaFoldDB" id="A0A815IK42"/>
<dbReference type="InterPro" id="IPR050198">
    <property type="entry name" value="Non-receptor_tyrosine_kinases"/>
</dbReference>
<feature type="compositionally biased region" description="Low complexity" evidence="4">
    <location>
        <begin position="17"/>
        <end position="26"/>
    </location>
</feature>
<evidence type="ECO:0000313" key="9">
    <source>
        <dbReference type="Proteomes" id="UP000663852"/>
    </source>
</evidence>